<dbReference type="InterPro" id="IPR052155">
    <property type="entry name" value="Biofilm_reg_signaling"/>
</dbReference>
<evidence type="ECO:0000313" key="3">
    <source>
        <dbReference type="EMBL" id="CDR08539.1"/>
    </source>
</evidence>
<evidence type="ECO:0000313" key="5">
    <source>
        <dbReference type="Proteomes" id="UP000756710"/>
    </source>
</evidence>
<name>A0A060ZZG6_9ACTN</name>
<dbReference type="CDD" id="cd01949">
    <property type="entry name" value="GGDEF"/>
    <property type="match status" value="1"/>
</dbReference>
<gene>
    <name evidence="4" type="ORF">J2Z30_007775</name>
    <name evidence="3" type="ORF">SIRAN5198</name>
</gene>
<dbReference type="InterPro" id="IPR029787">
    <property type="entry name" value="Nucleotide_cyclase"/>
</dbReference>
<evidence type="ECO:0000256" key="1">
    <source>
        <dbReference type="SAM" id="MobiDB-lite"/>
    </source>
</evidence>
<accession>A0A060ZZG6</accession>
<evidence type="ECO:0000313" key="4">
    <source>
        <dbReference type="EMBL" id="MBP2066719.1"/>
    </source>
</evidence>
<dbReference type="HOGENOM" id="CLU_000445_11_16_11"/>
<dbReference type="PANTHER" id="PTHR44757">
    <property type="entry name" value="DIGUANYLATE CYCLASE DGCP"/>
    <property type="match status" value="1"/>
</dbReference>
<dbReference type="Pfam" id="PF00990">
    <property type="entry name" value="GGDEF"/>
    <property type="match status" value="1"/>
</dbReference>
<dbReference type="EMBL" id="LK022848">
    <property type="protein sequence ID" value="CDR08539.1"/>
    <property type="molecule type" value="Genomic_DNA"/>
</dbReference>
<dbReference type="InterPro" id="IPR043128">
    <property type="entry name" value="Rev_trsase/Diguanyl_cyclase"/>
</dbReference>
<reference evidence="4 5" key="2">
    <citation type="submission" date="2021-03" db="EMBL/GenBank/DDBJ databases">
        <title>Genomic Encyclopedia of Type Strains, Phase IV (KMG-IV): sequencing the most valuable type-strain genomes for metagenomic binning, comparative biology and taxonomic classification.</title>
        <authorList>
            <person name="Goeker M."/>
        </authorList>
    </citation>
    <scope>NUCLEOTIDE SEQUENCE [LARGE SCALE GENOMIC DNA]</scope>
    <source>
        <strain evidence="4 5">DSM 41954</strain>
    </source>
</reference>
<protein>
    <submittedName>
        <fullName evidence="4">Diguanylate cyclase (GGDEF)-like protein</fullName>
    </submittedName>
    <submittedName>
        <fullName evidence="3">Diguanylate cyclase with PAS/PAC sensor</fullName>
    </submittedName>
</protein>
<dbReference type="InterPro" id="IPR000160">
    <property type="entry name" value="GGDEF_dom"/>
</dbReference>
<dbReference type="PROSITE" id="PS50887">
    <property type="entry name" value="GGDEF"/>
    <property type="match status" value="1"/>
</dbReference>
<dbReference type="PANTHER" id="PTHR44757:SF2">
    <property type="entry name" value="BIOFILM ARCHITECTURE MAINTENANCE PROTEIN MBAA"/>
    <property type="match status" value="1"/>
</dbReference>
<evidence type="ECO:0000259" key="2">
    <source>
        <dbReference type="PROSITE" id="PS50887"/>
    </source>
</evidence>
<organism evidence="3">
    <name type="scientific">Streptomyces iranensis</name>
    <dbReference type="NCBI Taxonomy" id="576784"/>
    <lineage>
        <taxon>Bacteria</taxon>
        <taxon>Bacillati</taxon>
        <taxon>Actinomycetota</taxon>
        <taxon>Actinomycetes</taxon>
        <taxon>Kitasatosporales</taxon>
        <taxon>Streptomycetaceae</taxon>
        <taxon>Streptomyces</taxon>
        <taxon>Streptomyces violaceusniger group</taxon>
    </lineage>
</organism>
<dbReference type="RefSeq" id="WP_063790937.1">
    <property type="nucleotide sequence ID" value="NZ_BAABDR010000042.1"/>
</dbReference>
<feature type="domain" description="GGDEF" evidence="2">
    <location>
        <begin position="56"/>
        <end position="188"/>
    </location>
</feature>
<dbReference type="SUPFAM" id="SSF55073">
    <property type="entry name" value="Nucleotide cyclase"/>
    <property type="match status" value="1"/>
</dbReference>
<keyword evidence="5" id="KW-1185">Reference proteome</keyword>
<dbReference type="NCBIfam" id="TIGR00254">
    <property type="entry name" value="GGDEF"/>
    <property type="match status" value="1"/>
</dbReference>
<dbReference type="Gene3D" id="3.30.70.270">
    <property type="match status" value="1"/>
</dbReference>
<sequence length="294" mass="31500">MSALHTVAAAAPLATGWAAHGLWFRRSLDRARRDPLTGLPTRAAFEKHAAQLLRKERCAVLLIDLDGFKALNDTMGHAAGDATIRAVGERLGVWVHVQNGAVGRLGGDEFAAVVSMPHPSDLPVELSTLHRMICEPVELDGRVIPLRASIGAYHGPHPAPALSVALRRADEAMYQAKQAGGGWAITDNTAPVYRTVNGRRDGRPGTSNEDPMSSRYDGYDLFEEADDYDDFEDEEFEDAQEWQPDTGQCDHCTMAPGEVIEPLGLCCACSIGQGAAPENCVCGPAPDNDAEGAS</sequence>
<dbReference type="EMBL" id="JAGGLR010000026">
    <property type="protein sequence ID" value="MBP2066719.1"/>
    <property type="molecule type" value="Genomic_DNA"/>
</dbReference>
<feature type="region of interest" description="Disordered" evidence="1">
    <location>
        <begin position="195"/>
        <end position="216"/>
    </location>
</feature>
<proteinExistence type="predicted"/>
<dbReference type="SMART" id="SM00267">
    <property type="entry name" value="GGDEF"/>
    <property type="match status" value="1"/>
</dbReference>
<dbReference type="AlphaFoldDB" id="A0A060ZZG6"/>
<reference evidence="3" key="1">
    <citation type="submission" date="2014-05" db="EMBL/GenBank/DDBJ databases">
        <authorList>
            <person name="Horn Fabian"/>
        </authorList>
    </citation>
    <scope>NUCLEOTIDE SEQUENCE</scope>
</reference>
<dbReference type="Proteomes" id="UP000756710">
    <property type="component" value="Unassembled WGS sequence"/>
</dbReference>